<reference evidence="1 2" key="2">
    <citation type="journal article" date="2014" name="Extremophiles">
        <title>Analysis of the complete genome of Fervidococcus fontis confirms the distinct phylogenetic position of the order Fervidicoccales and suggests its environmental function.</title>
        <authorList>
            <person name="Lebedinsky A.V."/>
            <person name="Mardanov A.V."/>
            <person name="Kublanov I.V."/>
            <person name="Gumerov V.M."/>
            <person name="Beletsky A.V."/>
            <person name="Perevalova A.A."/>
            <person name="Bidzhieva S.Kh."/>
            <person name="Bonch-Osmolovskaya E.A."/>
            <person name="Skryabin K.G."/>
            <person name="Ravin N.V."/>
        </authorList>
    </citation>
    <scope>NUCLEOTIDE SEQUENCE [LARGE SCALE GENOMIC DNA]</scope>
    <source>
        <strain evidence="2">DSM 19380 / VKM B-2539 / Kam940</strain>
    </source>
</reference>
<dbReference type="InParanoid" id="H9ZZX0"/>
<dbReference type="KEGG" id="ffo:FFONT_0287"/>
<dbReference type="Proteomes" id="UP000007391">
    <property type="component" value="Chromosome"/>
</dbReference>
<evidence type="ECO:0000313" key="1">
    <source>
        <dbReference type="EMBL" id="AFH42277.1"/>
    </source>
</evidence>
<dbReference type="EMBL" id="CP003423">
    <property type="protein sequence ID" value="AFH42277.1"/>
    <property type="molecule type" value="Genomic_DNA"/>
</dbReference>
<organism evidence="1 2">
    <name type="scientific">Fervidicoccus fontis (strain DSM 19380 / JCM 18336 / VKM B-2539 / Kam940)</name>
    <dbReference type="NCBI Taxonomy" id="1163730"/>
    <lineage>
        <taxon>Archaea</taxon>
        <taxon>Thermoproteota</taxon>
        <taxon>Thermoprotei</taxon>
        <taxon>Fervidicoccales</taxon>
        <taxon>Fervidicoccaceae</taxon>
        <taxon>Fervidicoccus</taxon>
    </lineage>
</organism>
<keyword evidence="2" id="KW-1185">Reference proteome</keyword>
<evidence type="ECO:0000313" key="2">
    <source>
        <dbReference type="Proteomes" id="UP000007391"/>
    </source>
</evidence>
<gene>
    <name evidence="1" type="ordered locus">FFONT_0287</name>
</gene>
<accession>H9ZZX0</accession>
<reference evidence="2" key="1">
    <citation type="submission" date="2012-03" db="EMBL/GenBank/DDBJ databases">
        <title>Fervidicoccus fontis complete genome analysis confirms its distinct phylogenetic position and predicts its environmental function.</title>
        <authorList>
            <person name="Lebedinsky A.V."/>
            <person name="Mardanov A.V."/>
            <person name="Gumerov V.M."/>
            <person name="Beletsky A.V."/>
            <person name="Kublanov I.V."/>
            <person name="Perevalova A.A."/>
            <person name="Bonch-Osmolovskaya E.A."/>
            <person name="Ravin N.V."/>
            <person name="Skryabin K.G."/>
        </authorList>
    </citation>
    <scope>NUCLEOTIDE SEQUENCE [LARGE SCALE GENOMIC DNA]</scope>
    <source>
        <strain evidence="2">DSM 19380 / VKM B-2539 / Kam940</strain>
    </source>
</reference>
<sequence>MLVRIYITIFLLLFAFLFVSNSKNRAYIGSNIILKIQE</sequence>
<dbReference type="HOGENOM" id="CLU_3322797_0_0_2"/>
<proteinExistence type="predicted"/>
<name>H9ZZX0_FERFK</name>
<protein>
    <submittedName>
        <fullName evidence="1">Uncharacterized protein</fullName>
    </submittedName>
</protein>
<dbReference type="AlphaFoldDB" id="H9ZZX0"/>